<dbReference type="AlphaFoldDB" id="A0A9J5ZVL0"/>
<accession>A0A9J5ZVL0</accession>
<dbReference type="OrthoDB" id="1399756at2759"/>
<feature type="compositionally biased region" description="Basic and acidic residues" evidence="1">
    <location>
        <begin position="180"/>
        <end position="191"/>
    </location>
</feature>
<dbReference type="Proteomes" id="UP000824120">
    <property type="component" value="Chromosome 3"/>
</dbReference>
<evidence type="ECO:0000256" key="1">
    <source>
        <dbReference type="SAM" id="MobiDB-lite"/>
    </source>
</evidence>
<name>A0A9J5ZVL0_SOLCO</name>
<dbReference type="EMBL" id="JACXVP010000003">
    <property type="protein sequence ID" value="KAG5616310.1"/>
    <property type="molecule type" value="Genomic_DNA"/>
</dbReference>
<gene>
    <name evidence="2" type="ORF">H5410_016134</name>
</gene>
<organism evidence="2 3">
    <name type="scientific">Solanum commersonii</name>
    <name type="common">Commerson's wild potato</name>
    <name type="synonym">Commerson's nightshade</name>
    <dbReference type="NCBI Taxonomy" id="4109"/>
    <lineage>
        <taxon>Eukaryota</taxon>
        <taxon>Viridiplantae</taxon>
        <taxon>Streptophyta</taxon>
        <taxon>Embryophyta</taxon>
        <taxon>Tracheophyta</taxon>
        <taxon>Spermatophyta</taxon>
        <taxon>Magnoliopsida</taxon>
        <taxon>eudicotyledons</taxon>
        <taxon>Gunneridae</taxon>
        <taxon>Pentapetalae</taxon>
        <taxon>asterids</taxon>
        <taxon>lamiids</taxon>
        <taxon>Solanales</taxon>
        <taxon>Solanaceae</taxon>
        <taxon>Solanoideae</taxon>
        <taxon>Solaneae</taxon>
        <taxon>Solanum</taxon>
    </lineage>
</organism>
<sequence>MAWISFPNLLPTFFVKECLFSLENAVGTPIHLDQATIKRTRPSYARVKVLVDLKGSFPKYVIMNIEDEVTGKKDSIPIHHQKTILENAADITNKASNNQKVTEEMTMDSDENKTHSGDTESNQSVKGNHEIDRPEDVLDNIALEGDLSPRLLKSARKRKKQGNGEQSQPFGVQTKRTKSISHEYEGLNKGY</sequence>
<feature type="compositionally biased region" description="Basic and acidic residues" evidence="1">
    <location>
        <begin position="127"/>
        <end position="136"/>
    </location>
</feature>
<keyword evidence="3" id="KW-1185">Reference proteome</keyword>
<dbReference type="InterPro" id="IPR040256">
    <property type="entry name" value="At4g02000-like"/>
</dbReference>
<dbReference type="PANTHER" id="PTHR31286">
    <property type="entry name" value="GLYCINE-RICH CELL WALL STRUCTURAL PROTEIN 1.8-LIKE"/>
    <property type="match status" value="1"/>
</dbReference>
<evidence type="ECO:0000313" key="3">
    <source>
        <dbReference type="Proteomes" id="UP000824120"/>
    </source>
</evidence>
<feature type="region of interest" description="Disordered" evidence="1">
    <location>
        <begin position="96"/>
        <end position="191"/>
    </location>
</feature>
<dbReference type="PANTHER" id="PTHR31286:SF79">
    <property type="entry name" value="N-6 ADENINE-SPECIFIC DNA METHYLASE"/>
    <property type="match status" value="1"/>
</dbReference>
<proteinExistence type="predicted"/>
<comment type="caution">
    <text evidence="2">The sequence shown here is derived from an EMBL/GenBank/DDBJ whole genome shotgun (WGS) entry which is preliminary data.</text>
</comment>
<evidence type="ECO:0008006" key="4">
    <source>
        <dbReference type="Google" id="ProtNLM"/>
    </source>
</evidence>
<reference evidence="2 3" key="1">
    <citation type="submission" date="2020-09" db="EMBL/GenBank/DDBJ databases">
        <title>De no assembly of potato wild relative species, Solanum commersonii.</title>
        <authorList>
            <person name="Cho K."/>
        </authorList>
    </citation>
    <scope>NUCLEOTIDE SEQUENCE [LARGE SCALE GENOMIC DNA]</scope>
    <source>
        <strain evidence="2">LZ3.2</strain>
        <tissue evidence="2">Leaf</tissue>
    </source>
</reference>
<evidence type="ECO:0000313" key="2">
    <source>
        <dbReference type="EMBL" id="KAG5616310.1"/>
    </source>
</evidence>
<protein>
    <recommendedName>
        <fullName evidence="4">DUF4283 domain-containing protein</fullName>
    </recommendedName>
</protein>